<dbReference type="Proteomes" id="UP000018144">
    <property type="component" value="Unassembled WGS sequence"/>
</dbReference>
<keyword evidence="3" id="KW-1185">Reference proteome</keyword>
<organism evidence="2 3">
    <name type="scientific">Pyronema omphalodes (strain CBS 100304)</name>
    <name type="common">Pyronema confluens</name>
    <dbReference type="NCBI Taxonomy" id="1076935"/>
    <lineage>
        <taxon>Eukaryota</taxon>
        <taxon>Fungi</taxon>
        <taxon>Dikarya</taxon>
        <taxon>Ascomycota</taxon>
        <taxon>Pezizomycotina</taxon>
        <taxon>Pezizomycetes</taxon>
        <taxon>Pezizales</taxon>
        <taxon>Pyronemataceae</taxon>
        <taxon>Pyronema</taxon>
    </lineage>
</organism>
<feature type="region of interest" description="Disordered" evidence="1">
    <location>
        <begin position="342"/>
        <end position="373"/>
    </location>
</feature>
<feature type="region of interest" description="Disordered" evidence="1">
    <location>
        <begin position="48"/>
        <end position="82"/>
    </location>
</feature>
<name>U4LHM6_PYROM</name>
<evidence type="ECO:0000313" key="2">
    <source>
        <dbReference type="EMBL" id="CCX16163.1"/>
    </source>
</evidence>
<dbReference type="AlphaFoldDB" id="U4LHM6"/>
<proteinExistence type="predicted"/>
<feature type="region of interest" description="Disordered" evidence="1">
    <location>
        <begin position="199"/>
        <end position="255"/>
    </location>
</feature>
<feature type="compositionally biased region" description="Polar residues" evidence="1">
    <location>
        <begin position="358"/>
        <end position="373"/>
    </location>
</feature>
<protein>
    <submittedName>
        <fullName evidence="2">Uncharacterized protein</fullName>
    </submittedName>
</protein>
<dbReference type="OrthoDB" id="10333024at2759"/>
<reference evidence="2 3" key="1">
    <citation type="journal article" date="2013" name="PLoS Genet.">
        <title>The genome and development-dependent transcriptomes of Pyronema confluens: a window into fungal evolution.</title>
        <authorList>
            <person name="Traeger S."/>
            <person name="Altegoer F."/>
            <person name="Freitag M."/>
            <person name="Gabaldon T."/>
            <person name="Kempken F."/>
            <person name="Kumar A."/>
            <person name="Marcet-Houben M."/>
            <person name="Poggeler S."/>
            <person name="Stajich J.E."/>
            <person name="Nowrousian M."/>
        </authorList>
    </citation>
    <scope>NUCLEOTIDE SEQUENCE [LARGE SCALE GENOMIC DNA]</scope>
    <source>
        <strain evidence="3">CBS 100304</strain>
        <tissue evidence="2">Vegetative mycelium</tissue>
    </source>
</reference>
<feature type="compositionally biased region" description="Acidic residues" evidence="1">
    <location>
        <begin position="204"/>
        <end position="228"/>
    </location>
</feature>
<accession>U4LHM6</accession>
<feature type="compositionally biased region" description="Basic residues" evidence="1">
    <location>
        <begin position="55"/>
        <end position="73"/>
    </location>
</feature>
<sequence>MSNCITFTQPPPTRGMNRSLQHLAVKLQAPMTSDLLFYIDDGSERPFSTDDEFRHKRNSKPKTPRSSRKKPYRRQIQPRPIDDTPLSLDNAWRALKLFLFDAHSGLFPVTNAEFNRIQDYRDADSRGRDPMRCPIELWHPRNAKRSWIRQTIPDELYRARLHQLLCLWGYDGPMLKNNWEFANVLNGFLDRGKKVSVKGSKQSDDEELSSITDESEQADNEESDDEDIYPVRKFRAPPDGGFWDETKSMSSEEEAGDGAHLGLIDRIPHGYASDSGVVRYPEIHGWGTSFTRSRCLYSWKRSIYQDRGDGGENGYESSPYTLLGTEDRNMLEDTDSVDVTYYSATDSGRFNESERTDTTNSCTTDSQPVSMGS</sequence>
<dbReference type="EMBL" id="HF936318">
    <property type="protein sequence ID" value="CCX16163.1"/>
    <property type="molecule type" value="Genomic_DNA"/>
</dbReference>
<evidence type="ECO:0000313" key="3">
    <source>
        <dbReference type="Proteomes" id="UP000018144"/>
    </source>
</evidence>
<evidence type="ECO:0000256" key="1">
    <source>
        <dbReference type="SAM" id="MobiDB-lite"/>
    </source>
</evidence>
<gene>
    <name evidence="2" type="ORF">PCON_02694</name>
</gene>